<dbReference type="AlphaFoldDB" id="K8ERJ8"/>
<gene>
    <name evidence="1" type="ORF">Bathy02g03840</name>
</gene>
<dbReference type="Proteomes" id="UP000198341">
    <property type="component" value="Chromosome 2"/>
</dbReference>
<accession>K8ERJ8</accession>
<dbReference type="GeneID" id="19017497"/>
<proteinExistence type="predicted"/>
<organism evidence="1 2">
    <name type="scientific">Bathycoccus prasinos</name>
    <dbReference type="NCBI Taxonomy" id="41875"/>
    <lineage>
        <taxon>Eukaryota</taxon>
        <taxon>Viridiplantae</taxon>
        <taxon>Chlorophyta</taxon>
        <taxon>Mamiellophyceae</taxon>
        <taxon>Mamiellales</taxon>
        <taxon>Bathycoccaceae</taxon>
        <taxon>Bathycoccus</taxon>
    </lineage>
</organism>
<dbReference type="OrthoDB" id="590152at2759"/>
<dbReference type="SUPFAM" id="SSF53448">
    <property type="entry name" value="Nucleotide-diphospho-sugar transferases"/>
    <property type="match status" value="1"/>
</dbReference>
<evidence type="ECO:0000313" key="1">
    <source>
        <dbReference type="EMBL" id="CCO15030.1"/>
    </source>
</evidence>
<dbReference type="PANTHER" id="PTHR35105">
    <property type="entry name" value="EXPRESSED PROTEIN"/>
    <property type="match status" value="1"/>
</dbReference>
<dbReference type="EMBL" id="FO082277">
    <property type="protein sequence ID" value="CCO15030.1"/>
    <property type="molecule type" value="Genomic_DNA"/>
</dbReference>
<reference evidence="1 2" key="1">
    <citation type="submission" date="2011-10" db="EMBL/GenBank/DDBJ databases">
        <authorList>
            <person name="Genoscope - CEA"/>
        </authorList>
    </citation>
    <scope>NUCLEOTIDE SEQUENCE [LARGE SCALE GENOMIC DNA]</scope>
    <source>
        <strain evidence="1 2">RCC 1105</strain>
    </source>
</reference>
<dbReference type="PANTHER" id="PTHR35105:SF2">
    <property type="entry name" value="PROTEIN CDI"/>
    <property type="match status" value="1"/>
</dbReference>
<dbReference type="KEGG" id="bpg:Bathy02g03840"/>
<dbReference type="Gene3D" id="3.90.550.10">
    <property type="entry name" value="Spore Coat Polysaccharide Biosynthesis Protein SpsA, Chain A"/>
    <property type="match status" value="1"/>
</dbReference>
<protein>
    <recommendedName>
        <fullName evidence="3">Hexosyltransferase</fullName>
    </recommendedName>
</protein>
<dbReference type="eggNOG" id="ENOG502QPHU">
    <property type="taxonomic scope" value="Eukaryota"/>
</dbReference>
<dbReference type="InterPro" id="IPR029044">
    <property type="entry name" value="Nucleotide-diphossugar_trans"/>
</dbReference>
<evidence type="ECO:0008006" key="3">
    <source>
        <dbReference type="Google" id="ProtNLM"/>
    </source>
</evidence>
<evidence type="ECO:0000313" key="2">
    <source>
        <dbReference type="Proteomes" id="UP000198341"/>
    </source>
</evidence>
<name>K8ERJ8_9CHLO</name>
<keyword evidence="2" id="KW-1185">Reference proteome</keyword>
<dbReference type="RefSeq" id="XP_007514790.1">
    <property type="nucleotide sequence ID" value="XM_007514728.1"/>
</dbReference>
<sequence length="278" mass="33010">MANKSDELATKEMPFRCYVGYDSHEDITFEVAKYSMEKHSSVPIQVIPLKREEMRKQGIYTRTQDPKQSTEFTYCRFFVPYLQNYKGWAMFVDDDFLWLGDIKELIDQIDDKYAIMCVQHDYKPTVDVKLAGKAQEAYPRKNWSSMVLYNCGHPANQGVNLSMINSQPGSFLHRFSWITDDSLIGKIDYEWNFLVEWYKPYEGERKPKAIHYTEGGPWFPDYRETDYAKEWFDHMKEYEATLPKPRLLCPFERFTCKGTKFLEGYANSDDPWTWVDHE</sequence>